<name>A0ABN3IIV1_9ACTN</name>
<dbReference type="InterPro" id="IPR036852">
    <property type="entry name" value="Peptidase_S8/S53_dom_sf"/>
</dbReference>
<reference evidence="1 2" key="1">
    <citation type="journal article" date="2019" name="Int. J. Syst. Evol. Microbiol.">
        <title>The Global Catalogue of Microorganisms (GCM) 10K type strain sequencing project: providing services to taxonomists for standard genome sequencing and annotation.</title>
        <authorList>
            <consortium name="The Broad Institute Genomics Platform"/>
            <consortium name="The Broad Institute Genome Sequencing Center for Infectious Disease"/>
            <person name="Wu L."/>
            <person name="Ma J."/>
        </authorList>
    </citation>
    <scope>NUCLEOTIDE SEQUENCE [LARGE SCALE GENOMIC DNA]</scope>
    <source>
        <strain evidence="1 2">JCM 3325</strain>
    </source>
</reference>
<comment type="caution">
    <text evidence="1">The sequence shown here is derived from an EMBL/GenBank/DDBJ whole genome shotgun (WGS) entry which is preliminary data.</text>
</comment>
<organism evidence="1 2">
    <name type="scientific">Actinomadura vinacea</name>
    <dbReference type="NCBI Taxonomy" id="115336"/>
    <lineage>
        <taxon>Bacteria</taxon>
        <taxon>Bacillati</taxon>
        <taxon>Actinomycetota</taxon>
        <taxon>Actinomycetes</taxon>
        <taxon>Streptosporangiales</taxon>
        <taxon>Thermomonosporaceae</taxon>
        <taxon>Actinomadura</taxon>
    </lineage>
</organism>
<sequence length="97" mass="10260">MASPHAAGVAALIVSRYGKADRGNGGLTLSPKVVEGVLRGSANAKACPSPSTVEYVWYRLENGQWVKYTSKQTCEGSKDRNGFFGDGIIDALGAVKR</sequence>
<dbReference type="RefSeq" id="WP_425547319.1">
    <property type="nucleotide sequence ID" value="NZ_BAAARW010000004.1"/>
</dbReference>
<keyword evidence="2" id="KW-1185">Reference proteome</keyword>
<evidence type="ECO:0008006" key="3">
    <source>
        <dbReference type="Google" id="ProtNLM"/>
    </source>
</evidence>
<dbReference type="Proteomes" id="UP001501231">
    <property type="component" value="Unassembled WGS sequence"/>
</dbReference>
<dbReference type="Gene3D" id="3.40.50.200">
    <property type="entry name" value="Peptidase S8/S53 domain"/>
    <property type="match status" value="1"/>
</dbReference>
<dbReference type="SUPFAM" id="SSF52743">
    <property type="entry name" value="Subtilisin-like"/>
    <property type="match status" value="1"/>
</dbReference>
<accession>A0ABN3IIV1</accession>
<evidence type="ECO:0000313" key="2">
    <source>
        <dbReference type="Proteomes" id="UP001501231"/>
    </source>
</evidence>
<protein>
    <recommendedName>
        <fullName evidence="3">Peptidase S8/S53 domain-containing protein</fullName>
    </recommendedName>
</protein>
<gene>
    <name evidence="1" type="ORF">GCM10010191_12340</name>
</gene>
<dbReference type="EMBL" id="BAAARW010000004">
    <property type="protein sequence ID" value="GAA2405917.1"/>
    <property type="molecule type" value="Genomic_DNA"/>
</dbReference>
<evidence type="ECO:0000313" key="1">
    <source>
        <dbReference type="EMBL" id="GAA2405917.1"/>
    </source>
</evidence>
<proteinExistence type="predicted"/>